<evidence type="ECO:0000313" key="2">
    <source>
        <dbReference type="Proteomes" id="UP001304461"/>
    </source>
</evidence>
<dbReference type="Pfam" id="PF13591">
    <property type="entry name" value="MerR_2"/>
    <property type="match status" value="1"/>
</dbReference>
<comment type="caution">
    <text evidence="1">The sequence shown here is derived from an EMBL/GenBank/DDBJ whole genome shotgun (WGS) entry which is preliminary data.</text>
</comment>
<evidence type="ECO:0000313" key="1">
    <source>
        <dbReference type="EMBL" id="MEA5391857.1"/>
    </source>
</evidence>
<proteinExistence type="predicted"/>
<protein>
    <submittedName>
        <fullName evidence="1">Chaperone modulator CbpM</fullName>
    </submittedName>
</protein>
<dbReference type="Proteomes" id="UP001304461">
    <property type="component" value="Unassembled WGS sequence"/>
</dbReference>
<dbReference type="EMBL" id="JAYGHX010000006">
    <property type="protein sequence ID" value="MEA5391857.1"/>
    <property type="molecule type" value="Genomic_DNA"/>
</dbReference>
<reference evidence="1 2" key="1">
    <citation type="submission" date="2023-12" db="EMBL/GenBank/DDBJ databases">
        <title>Baltic Sea Cyanobacteria.</title>
        <authorList>
            <person name="Delbaje E."/>
            <person name="Fewer D.P."/>
            <person name="Shishido T.K."/>
        </authorList>
    </citation>
    <scope>NUCLEOTIDE SEQUENCE [LARGE SCALE GENOMIC DNA]</scope>
    <source>
        <strain evidence="1 2">UHCC 0139</strain>
    </source>
</reference>
<sequence length="103" mass="11553">MADDLLIPDDDEGCTVALEELLAASGLVHDEVIELVQFGVFRCAQHAPVWTFHVHTVRLARRAARLRDDFGLNVSGMALALTYLERIEALEGRLRELESQLPR</sequence>
<accession>A0ABU5RVS1</accession>
<organism evidence="1 2">
    <name type="scientific">Cyanobium gracile UHCC 0139</name>
    <dbReference type="NCBI Taxonomy" id="3110308"/>
    <lineage>
        <taxon>Bacteria</taxon>
        <taxon>Bacillati</taxon>
        <taxon>Cyanobacteriota</taxon>
        <taxon>Cyanophyceae</taxon>
        <taxon>Synechococcales</taxon>
        <taxon>Prochlorococcaceae</taxon>
        <taxon>Cyanobium</taxon>
    </lineage>
</organism>
<keyword evidence="2" id="KW-1185">Reference proteome</keyword>
<gene>
    <name evidence="1" type="ORF">VB738_11375</name>
</gene>
<name>A0ABU5RVS1_9CYAN</name>
<dbReference type="Gene3D" id="1.10.1660.10">
    <property type="match status" value="1"/>
</dbReference>
<dbReference type="RefSeq" id="WP_323305839.1">
    <property type="nucleotide sequence ID" value="NZ_JAYGHX010000006.1"/>
</dbReference>